<dbReference type="SMART" id="SM00563">
    <property type="entry name" value="PlsC"/>
    <property type="match status" value="1"/>
</dbReference>
<sequence length="265" mass="30051">MGKNLAYKLNYVWRLFGTAVSFTTFGIGGFLLWVLVFPVLSILPGSCRQKIKRGQHVVHYSFFAFIGLMHRIGIMTYEIVGLEKLNRPGQLILANHPTLVDIVFLISRVREASCIVKASLWRNPAMRGPILNAGYISNGDPEQMIEDCVDWLRAGGSMIIFPEGTRSVPGNPYRFQRGAAAIALQAGAVVTPVAVSCYPSTLTKAEPWYSIPYRRRFHLAMHVGEDIPLAEFQRIEPKSIAVRRLNRYLQDYFTQQREIYQYHGK</sequence>
<dbReference type="EMBL" id="CM001475">
    <property type="protein sequence ID" value="EIC30182.1"/>
    <property type="molecule type" value="Genomic_DNA"/>
</dbReference>
<dbReference type="Pfam" id="PF01553">
    <property type="entry name" value="Acyltransferase"/>
    <property type="match status" value="1"/>
</dbReference>
<keyword evidence="2 6" id="KW-0808">Transferase</keyword>
<evidence type="ECO:0000313" key="7">
    <source>
        <dbReference type="Proteomes" id="UP000005090"/>
    </source>
</evidence>
<protein>
    <submittedName>
        <fullName evidence="6">1-acyl-sn-glycerol-3-phosphate acyltransferase</fullName>
    </submittedName>
</protein>
<evidence type="ECO:0000259" key="5">
    <source>
        <dbReference type="SMART" id="SM00563"/>
    </source>
</evidence>
<dbReference type="RefSeq" id="WP_005372658.1">
    <property type="nucleotide sequence ID" value="NZ_CM001475.1"/>
</dbReference>
<dbReference type="InterPro" id="IPR002123">
    <property type="entry name" value="Plipid/glycerol_acylTrfase"/>
</dbReference>
<evidence type="ECO:0000256" key="1">
    <source>
        <dbReference type="ARBA" id="ARBA00005189"/>
    </source>
</evidence>
<organism evidence="6 7">
    <name type="scientific">Methylomicrobium album BG8</name>
    <dbReference type="NCBI Taxonomy" id="686340"/>
    <lineage>
        <taxon>Bacteria</taxon>
        <taxon>Pseudomonadati</taxon>
        <taxon>Pseudomonadota</taxon>
        <taxon>Gammaproteobacteria</taxon>
        <taxon>Methylococcales</taxon>
        <taxon>Methylococcaceae</taxon>
        <taxon>Methylomicrobium</taxon>
    </lineage>
</organism>
<dbReference type="GO" id="GO:0003841">
    <property type="term" value="F:1-acylglycerol-3-phosphate O-acyltransferase activity"/>
    <property type="evidence" value="ECO:0007669"/>
    <property type="project" value="TreeGrafter"/>
</dbReference>
<feature type="transmembrane region" description="Helical" evidence="4">
    <location>
        <begin position="12"/>
        <end position="36"/>
    </location>
</feature>
<dbReference type="STRING" id="686340.Metal_2462"/>
<keyword evidence="4" id="KW-1133">Transmembrane helix</keyword>
<dbReference type="SUPFAM" id="SSF69593">
    <property type="entry name" value="Glycerol-3-phosphate (1)-acyltransferase"/>
    <property type="match status" value="1"/>
</dbReference>
<accession>H8GI38</accession>
<evidence type="ECO:0000256" key="4">
    <source>
        <dbReference type="SAM" id="Phobius"/>
    </source>
</evidence>
<keyword evidence="7" id="KW-1185">Reference proteome</keyword>
<dbReference type="Proteomes" id="UP000005090">
    <property type="component" value="Chromosome"/>
</dbReference>
<dbReference type="PANTHER" id="PTHR10434">
    <property type="entry name" value="1-ACYL-SN-GLYCEROL-3-PHOSPHATE ACYLTRANSFERASE"/>
    <property type="match status" value="1"/>
</dbReference>
<dbReference type="PANTHER" id="PTHR10434:SF66">
    <property type="entry name" value="PHOSPHOLIPID_GLYCEROL ACYLTRANSFERASE DOMAIN-CONTAINING PROTEIN"/>
    <property type="match status" value="1"/>
</dbReference>
<keyword evidence="4" id="KW-0812">Transmembrane</keyword>
<dbReference type="eggNOG" id="COG0204">
    <property type="taxonomic scope" value="Bacteria"/>
</dbReference>
<name>H8GI38_METAL</name>
<evidence type="ECO:0000313" key="6">
    <source>
        <dbReference type="EMBL" id="EIC30182.1"/>
    </source>
</evidence>
<keyword evidence="4" id="KW-0472">Membrane</keyword>
<evidence type="ECO:0000256" key="3">
    <source>
        <dbReference type="ARBA" id="ARBA00023315"/>
    </source>
</evidence>
<evidence type="ECO:0000256" key="2">
    <source>
        <dbReference type="ARBA" id="ARBA00022679"/>
    </source>
</evidence>
<dbReference type="GO" id="GO:0006654">
    <property type="term" value="P:phosphatidic acid biosynthetic process"/>
    <property type="evidence" value="ECO:0007669"/>
    <property type="project" value="TreeGrafter"/>
</dbReference>
<proteinExistence type="predicted"/>
<reference evidence="6 7" key="1">
    <citation type="journal article" date="2013" name="Genome Announc.">
        <title>Genome Sequence of the Obligate Gammaproteobacterial Methanotroph Methylomicrobium album Strain BG8.</title>
        <authorList>
            <person name="Kits K.D."/>
            <person name="Kalyuzhnaya M.G."/>
            <person name="Klotz M.G."/>
            <person name="Jetten M.S."/>
            <person name="Op den Camp H.J."/>
            <person name="Vuilleumier S."/>
            <person name="Bringel F."/>
            <person name="Dispirito A.A."/>
            <person name="Murrell J.C."/>
            <person name="Bruce D."/>
            <person name="Cheng J.F."/>
            <person name="Copeland A."/>
            <person name="Goodwin L."/>
            <person name="Hauser L."/>
            <person name="Lajus A."/>
            <person name="Land M.L."/>
            <person name="Lapidus A."/>
            <person name="Lucas S."/>
            <person name="Medigue C."/>
            <person name="Pitluck S."/>
            <person name="Woyke T."/>
            <person name="Zeytun A."/>
            <person name="Stein L.Y."/>
        </authorList>
    </citation>
    <scope>NUCLEOTIDE SEQUENCE [LARGE SCALE GENOMIC DNA]</scope>
    <source>
        <strain evidence="6 7">BG8</strain>
    </source>
</reference>
<dbReference type="AlphaFoldDB" id="H8GI38"/>
<gene>
    <name evidence="6" type="ORF">Metal_2462</name>
</gene>
<dbReference type="CDD" id="cd07989">
    <property type="entry name" value="LPLAT_AGPAT-like"/>
    <property type="match status" value="1"/>
</dbReference>
<comment type="pathway">
    <text evidence="1">Lipid metabolism.</text>
</comment>
<keyword evidence="3 6" id="KW-0012">Acyltransferase</keyword>
<feature type="domain" description="Phospholipid/glycerol acyltransferase" evidence="5">
    <location>
        <begin position="90"/>
        <end position="198"/>
    </location>
</feature>
<dbReference type="HOGENOM" id="CLU_078753_0_0_6"/>
<feature type="transmembrane region" description="Helical" evidence="4">
    <location>
        <begin position="57"/>
        <end position="77"/>
    </location>
</feature>